<comment type="similarity">
    <text evidence="1">Belongs to the 'phage' integrase family.</text>
</comment>
<dbReference type="RefSeq" id="WP_106531308.1">
    <property type="nucleotide sequence ID" value="NZ_PYAW01000010.1"/>
</dbReference>
<name>A0A2P8H9F5_CHINA</name>
<dbReference type="Gene3D" id="1.10.150.130">
    <property type="match status" value="1"/>
</dbReference>
<dbReference type="Pfam" id="PF13102">
    <property type="entry name" value="Phage_int_SAM_5"/>
    <property type="match status" value="1"/>
</dbReference>
<dbReference type="InterPro" id="IPR025269">
    <property type="entry name" value="SAM-like_dom"/>
</dbReference>
<feature type="domain" description="Tyr recombinase" evidence="4">
    <location>
        <begin position="237"/>
        <end position="414"/>
    </location>
</feature>
<dbReference type="InterPro" id="IPR050090">
    <property type="entry name" value="Tyrosine_recombinase_XerCD"/>
</dbReference>
<dbReference type="InterPro" id="IPR002104">
    <property type="entry name" value="Integrase_catalytic"/>
</dbReference>
<keyword evidence="3" id="KW-0233">DNA recombination</keyword>
<evidence type="ECO:0000313" key="5">
    <source>
        <dbReference type="EMBL" id="PSL42855.1"/>
    </source>
</evidence>
<dbReference type="OrthoDB" id="892893at2"/>
<evidence type="ECO:0000256" key="3">
    <source>
        <dbReference type="ARBA" id="ARBA00023172"/>
    </source>
</evidence>
<evidence type="ECO:0000256" key="2">
    <source>
        <dbReference type="ARBA" id="ARBA00023125"/>
    </source>
</evidence>
<protein>
    <submittedName>
        <fullName evidence="5">Phage integrase family protein</fullName>
    </submittedName>
</protein>
<dbReference type="EMBL" id="PYAW01000010">
    <property type="protein sequence ID" value="PSL42855.1"/>
    <property type="molecule type" value="Genomic_DNA"/>
</dbReference>
<evidence type="ECO:0000259" key="4">
    <source>
        <dbReference type="PROSITE" id="PS51898"/>
    </source>
</evidence>
<dbReference type="CDD" id="cd01185">
    <property type="entry name" value="INTN1_C_like"/>
    <property type="match status" value="1"/>
</dbReference>
<dbReference type="InterPro" id="IPR011010">
    <property type="entry name" value="DNA_brk_join_enz"/>
</dbReference>
<keyword evidence="6" id="KW-1185">Reference proteome</keyword>
<dbReference type="Gene3D" id="1.10.443.10">
    <property type="entry name" value="Intergrase catalytic core"/>
    <property type="match status" value="1"/>
</dbReference>
<dbReference type="PROSITE" id="PS51898">
    <property type="entry name" value="TYR_RECOMBINASE"/>
    <property type="match status" value="1"/>
</dbReference>
<organism evidence="5 6">
    <name type="scientific">Chitinophaga niastensis</name>
    <dbReference type="NCBI Taxonomy" id="536980"/>
    <lineage>
        <taxon>Bacteria</taxon>
        <taxon>Pseudomonadati</taxon>
        <taxon>Bacteroidota</taxon>
        <taxon>Chitinophagia</taxon>
        <taxon>Chitinophagales</taxon>
        <taxon>Chitinophagaceae</taxon>
        <taxon>Chitinophaga</taxon>
    </lineage>
</organism>
<dbReference type="InterPro" id="IPR013762">
    <property type="entry name" value="Integrase-like_cat_sf"/>
</dbReference>
<dbReference type="SUPFAM" id="SSF56349">
    <property type="entry name" value="DNA breaking-rejoining enzymes"/>
    <property type="match status" value="1"/>
</dbReference>
<dbReference type="GO" id="GO:0006310">
    <property type="term" value="P:DNA recombination"/>
    <property type="evidence" value="ECO:0007669"/>
    <property type="project" value="UniProtKB-KW"/>
</dbReference>
<keyword evidence="2" id="KW-0238">DNA-binding</keyword>
<evidence type="ECO:0000313" key="6">
    <source>
        <dbReference type="Proteomes" id="UP000240971"/>
    </source>
</evidence>
<comment type="caution">
    <text evidence="5">The sequence shown here is derived from an EMBL/GenBank/DDBJ whole genome shotgun (WGS) entry which is preliminary data.</text>
</comment>
<dbReference type="InterPro" id="IPR035386">
    <property type="entry name" value="Arm-DNA-bind_5"/>
</dbReference>
<reference evidence="5 6" key="1">
    <citation type="submission" date="2018-03" db="EMBL/GenBank/DDBJ databases">
        <title>Genomic Encyclopedia of Archaeal and Bacterial Type Strains, Phase II (KMG-II): from individual species to whole genera.</title>
        <authorList>
            <person name="Goeker M."/>
        </authorList>
    </citation>
    <scope>NUCLEOTIDE SEQUENCE [LARGE SCALE GENOMIC DNA]</scope>
    <source>
        <strain evidence="5 6">DSM 24859</strain>
    </source>
</reference>
<dbReference type="AlphaFoldDB" id="A0A2P8H9F5"/>
<dbReference type="Pfam" id="PF17293">
    <property type="entry name" value="Arm-DNA-bind_5"/>
    <property type="match status" value="1"/>
</dbReference>
<dbReference type="GO" id="GO:0015074">
    <property type="term" value="P:DNA integration"/>
    <property type="evidence" value="ECO:0007669"/>
    <property type="project" value="InterPro"/>
</dbReference>
<evidence type="ECO:0000256" key="1">
    <source>
        <dbReference type="ARBA" id="ARBA00008857"/>
    </source>
</evidence>
<dbReference type="InterPro" id="IPR010998">
    <property type="entry name" value="Integrase_recombinase_N"/>
</dbReference>
<dbReference type="PANTHER" id="PTHR30349">
    <property type="entry name" value="PHAGE INTEGRASE-RELATED"/>
    <property type="match status" value="1"/>
</dbReference>
<dbReference type="Proteomes" id="UP000240971">
    <property type="component" value="Unassembled WGS sequence"/>
</dbReference>
<gene>
    <name evidence="5" type="ORF">CLV51_11071</name>
</gene>
<proteinExistence type="inferred from homology"/>
<accession>A0A2P8H9F5</accession>
<dbReference type="PANTHER" id="PTHR30349:SF64">
    <property type="entry name" value="PROPHAGE INTEGRASE INTD-RELATED"/>
    <property type="match status" value="1"/>
</dbReference>
<dbReference type="GO" id="GO:0003677">
    <property type="term" value="F:DNA binding"/>
    <property type="evidence" value="ECO:0007669"/>
    <property type="project" value="UniProtKB-KW"/>
</dbReference>
<sequence length="448" mass="51482">MKINKNLSVLFLLEFSKKSQNEEIVPITARLTINGLRSELSVGAKVHPEFWDQKRQEVVTIKNPGKDDAFSINSILKKTVTDLQTHYLRLEAQYNTVSSELLKASYTGTLHQPSIETEKPPQERTLLQTFNFKYANFAHLAKKGKRAKSTLKKWATTKRKIREFLYFKFKKWDVPLSQIEFHHADDFMNYLVLHHNIEENTARKYLKNTKHLLKLATERKWVPSNAWSTYVVGYDQPKREYLTLSEIITIANKSLIGRLDHARNVFLFACFTGYGFQELLDLTRNDLFIGNDGKRWIMIDRQKTGNPEGMPLLPIPSAIVDKYENDVFCIANNKLLPVRSYHNYSGYLKEIADICGIKLNLTSHVARHTFATTICLDHGVPLETVSKLLGHNNIRSTQIYTKITKRKISDNVADLEKVLFTTEGDLKFGKLPVVTVKRINDEPAAIAI</sequence>
<dbReference type="Pfam" id="PF00589">
    <property type="entry name" value="Phage_integrase"/>
    <property type="match status" value="1"/>
</dbReference>